<protein>
    <recommendedName>
        <fullName evidence="4">Protein kinase domain-containing protein</fullName>
    </recommendedName>
</protein>
<evidence type="ECO:0008006" key="4">
    <source>
        <dbReference type="Google" id="ProtNLM"/>
    </source>
</evidence>
<evidence type="ECO:0000313" key="2">
    <source>
        <dbReference type="EMBL" id="OHT13472.1"/>
    </source>
</evidence>
<dbReference type="VEuPathDB" id="TrichDB:TRFO_16338"/>
<dbReference type="AlphaFoldDB" id="A0A1J4KRB3"/>
<gene>
    <name evidence="2" type="ORF">TRFO_16338</name>
</gene>
<sequence>MIPIQNDNISEFMSHAISEYEEPQNASQEALYLLKSMLDPNLETRISVEDALQTKKIKQKVQNLSTTNIESNTRSNIESNNKSNQNFD</sequence>
<feature type="region of interest" description="Disordered" evidence="1">
    <location>
        <begin position="66"/>
        <end position="88"/>
    </location>
</feature>
<organism evidence="2 3">
    <name type="scientific">Tritrichomonas foetus</name>
    <dbReference type="NCBI Taxonomy" id="1144522"/>
    <lineage>
        <taxon>Eukaryota</taxon>
        <taxon>Metamonada</taxon>
        <taxon>Parabasalia</taxon>
        <taxon>Tritrichomonadida</taxon>
        <taxon>Tritrichomonadidae</taxon>
        <taxon>Tritrichomonas</taxon>
    </lineage>
</organism>
<dbReference type="SUPFAM" id="SSF56112">
    <property type="entry name" value="Protein kinase-like (PK-like)"/>
    <property type="match status" value="1"/>
</dbReference>
<dbReference type="GeneID" id="94833619"/>
<accession>A0A1J4KRB3</accession>
<dbReference type="Proteomes" id="UP000179807">
    <property type="component" value="Unassembled WGS sequence"/>
</dbReference>
<evidence type="ECO:0000256" key="1">
    <source>
        <dbReference type="SAM" id="MobiDB-lite"/>
    </source>
</evidence>
<dbReference type="InterPro" id="IPR011009">
    <property type="entry name" value="Kinase-like_dom_sf"/>
</dbReference>
<proteinExistence type="predicted"/>
<name>A0A1J4KRB3_9EUKA</name>
<dbReference type="RefSeq" id="XP_068366608.1">
    <property type="nucleotide sequence ID" value="XM_068498915.1"/>
</dbReference>
<dbReference type="EMBL" id="MLAK01000519">
    <property type="protein sequence ID" value="OHT13472.1"/>
    <property type="molecule type" value="Genomic_DNA"/>
</dbReference>
<comment type="caution">
    <text evidence="2">The sequence shown here is derived from an EMBL/GenBank/DDBJ whole genome shotgun (WGS) entry which is preliminary data.</text>
</comment>
<evidence type="ECO:0000313" key="3">
    <source>
        <dbReference type="Proteomes" id="UP000179807"/>
    </source>
</evidence>
<reference evidence="2" key="1">
    <citation type="submission" date="2016-10" db="EMBL/GenBank/DDBJ databases">
        <authorList>
            <person name="Benchimol M."/>
            <person name="Almeida L.G."/>
            <person name="Vasconcelos A.T."/>
            <person name="Perreira-Neves A."/>
            <person name="Rosa I.A."/>
            <person name="Tasca T."/>
            <person name="Bogo M.R."/>
            <person name="de Souza W."/>
        </authorList>
    </citation>
    <scope>NUCLEOTIDE SEQUENCE [LARGE SCALE GENOMIC DNA]</scope>
    <source>
        <strain evidence="2">K</strain>
    </source>
</reference>
<dbReference type="Gene3D" id="1.10.510.10">
    <property type="entry name" value="Transferase(Phosphotransferase) domain 1"/>
    <property type="match status" value="1"/>
</dbReference>
<keyword evidence="3" id="KW-1185">Reference proteome</keyword>